<keyword evidence="4" id="KW-1185">Reference proteome</keyword>
<feature type="compositionally biased region" description="Basic and acidic residues" evidence="1">
    <location>
        <begin position="369"/>
        <end position="381"/>
    </location>
</feature>
<dbReference type="Proteomes" id="UP000053593">
    <property type="component" value="Unassembled WGS sequence"/>
</dbReference>
<evidence type="ECO:0000259" key="2">
    <source>
        <dbReference type="PROSITE" id="PS50181"/>
    </source>
</evidence>
<evidence type="ECO:0000256" key="1">
    <source>
        <dbReference type="SAM" id="MobiDB-lite"/>
    </source>
</evidence>
<organism evidence="3 4">
    <name type="scientific">Collybiopsis luxurians FD-317 M1</name>
    <dbReference type="NCBI Taxonomy" id="944289"/>
    <lineage>
        <taxon>Eukaryota</taxon>
        <taxon>Fungi</taxon>
        <taxon>Dikarya</taxon>
        <taxon>Basidiomycota</taxon>
        <taxon>Agaricomycotina</taxon>
        <taxon>Agaricomycetes</taxon>
        <taxon>Agaricomycetidae</taxon>
        <taxon>Agaricales</taxon>
        <taxon>Marasmiineae</taxon>
        <taxon>Omphalotaceae</taxon>
        <taxon>Collybiopsis</taxon>
        <taxon>Collybiopsis luxurians</taxon>
    </lineage>
</organism>
<protein>
    <recommendedName>
        <fullName evidence="2">F-box domain-containing protein</fullName>
    </recommendedName>
</protein>
<feature type="compositionally biased region" description="Acidic residues" evidence="1">
    <location>
        <begin position="500"/>
        <end position="515"/>
    </location>
</feature>
<accession>A0A0D0B9Z5</accession>
<name>A0A0D0B9Z5_9AGAR</name>
<evidence type="ECO:0000313" key="3">
    <source>
        <dbReference type="EMBL" id="KIK51071.1"/>
    </source>
</evidence>
<dbReference type="SMART" id="SM00256">
    <property type="entry name" value="FBOX"/>
    <property type="match status" value="1"/>
</dbReference>
<dbReference type="InterPro" id="IPR036047">
    <property type="entry name" value="F-box-like_dom_sf"/>
</dbReference>
<feature type="compositionally biased region" description="Pro residues" evidence="1">
    <location>
        <begin position="469"/>
        <end position="479"/>
    </location>
</feature>
<dbReference type="HOGENOM" id="CLU_024271_1_0_1"/>
<feature type="region of interest" description="Disordered" evidence="1">
    <location>
        <begin position="469"/>
        <end position="515"/>
    </location>
</feature>
<dbReference type="SUPFAM" id="SSF81383">
    <property type="entry name" value="F-box domain"/>
    <property type="match status" value="1"/>
</dbReference>
<proteinExistence type="predicted"/>
<reference evidence="3 4" key="1">
    <citation type="submission" date="2014-04" db="EMBL/GenBank/DDBJ databases">
        <title>Evolutionary Origins and Diversification of the Mycorrhizal Mutualists.</title>
        <authorList>
            <consortium name="DOE Joint Genome Institute"/>
            <consortium name="Mycorrhizal Genomics Consortium"/>
            <person name="Kohler A."/>
            <person name="Kuo A."/>
            <person name="Nagy L.G."/>
            <person name="Floudas D."/>
            <person name="Copeland A."/>
            <person name="Barry K.W."/>
            <person name="Cichocki N."/>
            <person name="Veneault-Fourrey C."/>
            <person name="LaButti K."/>
            <person name="Lindquist E.A."/>
            <person name="Lipzen A."/>
            <person name="Lundell T."/>
            <person name="Morin E."/>
            <person name="Murat C."/>
            <person name="Riley R."/>
            <person name="Ohm R."/>
            <person name="Sun H."/>
            <person name="Tunlid A."/>
            <person name="Henrissat B."/>
            <person name="Grigoriev I.V."/>
            <person name="Hibbett D.S."/>
            <person name="Martin F."/>
        </authorList>
    </citation>
    <scope>NUCLEOTIDE SEQUENCE [LARGE SCALE GENOMIC DNA]</scope>
    <source>
        <strain evidence="3 4">FD-317 M1</strain>
    </source>
</reference>
<dbReference type="AlphaFoldDB" id="A0A0D0B9Z5"/>
<feature type="region of interest" description="Disordered" evidence="1">
    <location>
        <begin position="365"/>
        <end position="431"/>
    </location>
</feature>
<gene>
    <name evidence="3" type="ORF">GYMLUDRAFT_89152</name>
</gene>
<dbReference type="Gene3D" id="1.20.1280.50">
    <property type="match status" value="1"/>
</dbReference>
<dbReference type="InterPro" id="IPR001810">
    <property type="entry name" value="F-box_dom"/>
</dbReference>
<sequence length="572" mass="64091">MLLALPDEVVLAIFQYLQTSDILSLRQTCTHLAEITKDKFIWVNLLQSQRGRLPLPLGARQNDEAEKWSAEALETLSPPVKLEERRGELLIGLEILLDRWIVAVYADGYVNLWDANEQVAQQQWSFVHTGNEKISSFQAVVHDSGTKLMVAGTKVHLRGEWKVALYEVQLSDPALEFTLVCIFPTSPSKSVRQLYPPGRIVAFSQLGSIDLVRWPEDLEGDTQSVSIVNPQFDELEEMFTTILSLRCLDKHIFVFKTRSIELHPLPDFDSDSKARSPSPLPLALRHNFPSYNFREVRISEVEAEERPAERYQRYTLRMLASDIIQGLFYFVVDVTVPYGYLESPLLDIHLTAIYAMTTHIPLPVRPARSRGDKHFRSERISRPIFDSPPSTRGPSSIRPREMFESRAMSRSGPGSGSGSGSDRDPSRTSSFVSTYAMGSQGMRAFWVERRRGTTLKQIVSCQLWPPPAPVSLSPSPPSPDLASDRTPSARAAESERGLGLEEEEEDSNVDEGDLDGDGDGSYFPWAIDGQTVYSIQSYDLREDVTYCALGEVSGKMVLGNRSGDVFLLETGV</sequence>
<dbReference type="Pfam" id="PF12937">
    <property type="entry name" value="F-box-like"/>
    <property type="match status" value="1"/>
</dbReference>
<dbReference type="EMBL" id="KN834874">
    <property type="protein sequence ID" value="KIK51071.1"/>
    <property type="molecule type" value="Genomic_DNA"/>
</dbReference>
<evidence type="ECO:0000313" key="4">
    <source>
        <dbReference type="Proteomes" id="UP000053593"/>
    </source>
</evidence>
<dbReference type="OrthoDB" id="3211970at2759"/>
<dbReference type="PROSITE" id="PS50181">
    <property type="entry name" value="FBOX"/>
    <property type="match status" value="1"/>
</dbReference>
<feature type="domain" description="F-box" evidence="2">
    <location>
        <begin position="1"/>
        <end position="45"/>
    </location>
</feature>